<proteinExistence type="predicted"/>
<name>A0A6C2YTM2_9BACT</name>
<gene>
    <name evidence="2" type="ORF">GMBLW1_43670</name>
</gene>
<keyword evidence="1" id="KW-0732">Signal</keyword>
<feature type="chain" id="PRO_5036172869" evidence="1">
    <location>
        <begin position="27"/>
        <end position="237"/>
    </location>
</feature>
<evidence type="ECO:0000313" key="3">
    <source>
        <dbReference type="Proteomes" id="UP000464378"/>
    </source>
</evidence>
<protein>
    <submittedName>
        <fullName evidence="2">Uncharacterized protein</fullName>
    </submittedName>
</protein>
<organism evidence="2">
    <name type="scientific">Tuwongella immobilis</name>
    <dbReference type="NCBI Taxonomy" id="692036"/>
    <lineage>
        <taxon>Bacteria</taxon>
        <taxon>Pseudomonadati</taxon>
        <taxon>Planctomycetota</taxon>
        <taxon>Planctomycetia</taxon>
        <taxon>Gemmatales</taxon>
        <taxon>Gemmataceae</taxon>
        <taxon>Tuwongella</taxon>
    </lineage>
</organism>
<accession>A0A6C2YTM2</accession>
<feature type="signal peptide" evidence="1">
    <location>
        <begin position="1"/>
        <end position="26"/>
    </location>
</feature>
<dbReference type="AlphaFoldDB" id="A0A6C2YTM2"/>
<sequence length="237" mass="27109">MKIRLIVPAIALASAILILSDSATHAQDDVGQIVDYRDFKRHNDYYPIAQIEVEKINQRRIDFYDRLAKGGNGNNQETIIRELLARYRQISPDYRPYRADPNYGFRPRIVTIDFPRPPAVGPIPTPTRRYELRTKAEFDAVIEERRKILDTIAKINRFGGDDNRPADIAWALAIPTLQIRFDHLNDVLDDAVAFPPLVTLIESRRDNVFEASSLRLEAGRISRTLESLRSATPVDID</sequence>
<dbReference type="InParanoid" id="A0A6C2YTM2"/>
<reference evidence="2" key="1">
    <citation type="submission" date="2019-04" db="EMBL/GenBank/DDBJ databases">
        <authorList>
            <consortium name="Science for Life Laboratories"/>
        </authorList>
    </citation>
    <scope>NUCLEOTIDE SEQUENCE</scope>
    <source>
        <strain evidence="2">MBLW1</strain>
    </source>
</reference>
<dbReference type="Proteomes" id="UP000464378">
    <property type="component" value="Chromosome"/>
</dbReference>
<dbReference type="EMBL" id="LR586016">
    <property type="protein sequence ID" value="VIP04826.1"/>
    <property type="molecule type" value="Genomic_DNA"/>
</dbReference>
<dbReference type="KEGG" id="tim:GMBLW1_43670"/>
<evidence type="ECO:0000256" key="1">
    <source>
        <dbReference type="SAM" id="SignalP"/>
    </source>
</evidence>
<evidence type="ECO:0000313" key="2">
    <source>
        <dbReference type="EMBL" id="VIP04826.1"/>
    </source>
</evidence>
<dbReference type="EMBL" id="LR593887">
    <property type="protein sequence ID" value="VTS07012.1"/>
    <property type="molecule type" value="Genomic_DNA"/>
</dbReference>
<keyword evidence="3" id="KW-1185">Reference proteome</keyword>
<dbReference type="RefSeq" id="WP_162659853.1">
    <property type="nucleotide sequence ID" value="NZ_LR593887.1"/>
</dbReference>